<name>A0ABV8CPC5_9GAMM</name>
<dbReference type="InterPro" id="IPR002052">
    <property type="entry name" value="DNA_methylase_N6_adenine_CS"/>
</dbReference>
<dbReference type="SUPFAM" id="SSF53335">
    <property type="entry name" value="S-adenosyl-L-methionine-dependent methyltransferases"/>
    <property type="match status" value="1"/>
</dbReference>
<evidence type="ECO:0000256" key="1">
    <source>
        <dbReference type="ARBA" id="ARBA00002649"/>
    </source>
</evidence>
<dbReference type="InterPro" id="IPR004398">
    <property type="entry name" value="RNA_MeTrfase_RsmD"/>
</dbReference>
<keyword evidence="8" id="KW-0698">rRNA processing</keyword>
<evidence type="ECO:0000256" key="6">
    <source>
        <dbReference type="ARBA" id="ARBA00022679"/>
    </source>
</evidence>
<evidence type="ECO:0000256" key="7">
    <source>
        <dbReference type="ARBA" id="ARBA00048326"/>
    </source>
</evidence>
<dbReference type="Pfam" id="PF03602">
    <property type="entry name" value="Cons_hypoth95"/>
    <property type="match status" value="1"/>
</dbReference>
<comment type="function">
    <text evidence="1 8">Specifically methylates the guanine in position 966 of 16S rRNA in the assembled 30S particle.</text>
</comment>
<evidence type="ECO:0000256" key="2">
    <source>
        <dbReference type="ARBA" id="ARBA00005269"/>
    </source>
</evidence>
<dbReference type="PANTHER" id="PTHR43542">
    <property type="entry name" value="METHYLTRANSFERASE"/>
    <property type="match status" value="1"/>
</dbReference>
<protein>
    <recommendedName>
        <fullName evidence="4 8">Ribosomal RNA small subunit methyltransferase D</fullName>
        <ecNumber evidence="3 8">2.1.1.171</ecNumber>
    </recommendedName>
</protein>
<organism evidence="9 10">
    <name type="scientific">Pseudaeromonas sharmana</name>
    <dbReference type="NCBI Taxonomy" id="328412"/>
    <lineage>
        <taxon>Bacteria</taxon>
        <taxon>Pseudomonadati</taxon>
        <taxon>Pseudomonadota</taxon>
        <taxon>Gammaproteobacteria</taxon>
        <taxon>Aeromonadales</taxon>
        <taxon>Aeromonadaceae</taxon>
        <taxon>Pseudaeromonas</taxon>
    </lineage>
</organism>
<dbReference type="RefSeq" id="WP_377152145.1">
    <property type="nucleotide sequence ID" value="NZ_JBHSAF010000012.1"/>
</dbReference>
<dbReference type="Proteomes" id="UP001595692">
    <property type="component" value="Unassembled WGS sequence"/>
</dbReference>
<comment type="catalytic activity">
    <reaction evidence="7 8">
        <text>guanosine(966) in 16S rRNA + S-adenosyl-L-methionine = N(2)-methylguanosine(966) in 16S rRNA + S-adenosyl-L-homocysteine + H(+)</text>
        <dbReference type="Rhea" id="RHEA:23548"/>
        <dbReference type="Rhea" id="RHEA-COMP:10211"/>
        <dbReference type="Rhea" id="RHEA-COMP:10212"/>
        <dbReference type="ChEBI" id="CHEBI:15378"/>
        <dbReference type="ChEBI" id="CHEBI:57856"/>
        <dbReference type="ChEBI" id="CHEBI:59789"/>
        <dbReference type="ChEBI" id="CHEBI:74269"/>
        <dbReference type="ChEBI" id="CHEBI:74481"/>
        <dbReference type="EC" id="2.1.1.171"/>
    </reaction>
</comment>
<gene>
    <name evidence="9" type="primary">rsmD</name>
    <name evidence="9" type="ORF">ACFOSS_09720</name>
</gene>
<keyword evidence="5 8" id="KW-0489">Methyltransferase</keyword>
<evidence type="ECO:0000256" key="8">
    <source>
        <dbReference type="PIRNR" id="PIRNR004553"/>
    </source>
</evidence>
<dbReference type="InterPro" id="IPR029063">
    <property type="entry name" value="SAM-dependent_MTases_sf"/>
</dbReference>
<proteinExistence type="inferred from homology"/>
<dbReference type="PANTHER" id="PTHR43542:SF1">
    <property type="entry name" value="METHYLTRANSFERASE"/>
    <property type="match status" value="1"/>
</dbReference>
<dbReference type="EC" id="2.1.1.171" evidence="3 8"/>
<dbReference type="NCBIfam" id="TIGR00095">
    <property type="entry name" value="16S rRNA (guanine(966)-N(2))-methyltransferase RsmD"/>
    <property type="match status" value="1"/>
</dbReference>
<keyword evidence="10" id="KW-1185">Reference proteome</keyword>
<dbReference type="GO" id="GO:0052913">
    <property type="term" value="F:16S rRNA (guanine(966)-N(2))-methyltransferase activity"/>
    <property type="evidence" value="ECO:0007669"/>
    <property type="project" value="UniProtKB-EC"/>
</dbReference>
<comment type="similarity">
    <text evidence="2 8">Belongs to the methyltransferase superfamily. RsmD family.</text>
</comment>
<comment type="caution">
    <text evidence="9">The sequence shown here is derived from an EMBL/GenBank/DDBJ whole genome shotgun (WGS) entry which is preliminary data.</text>
</comment>
<accession>A0ABV8CPC5</accession>
<evidence type="ECO:0000256" key="4">
    <source>
        <dbReference type="ARBA" id="ARBA00013682"/>
    </source>
</evidence>
<dbReference type="PIRSF" id="PIRSF004553">
    <property type="entry name" value="CHP00095"/>
    <property type="match status" value="1"/>
</dbReference>
<dbReference type="EMBL" id="JBHSAF010000012">
    <property type="protein sequence ID" value="MFC3913742.1"/>
    <property type="molecule type" value="Genomic_DNA"/>
</dbReference>
<keyword evidence="6 8" id="KW-0808">Transferase</keyword>
<dbReference type="PROSITE" id="PS00092">
    <property type="entry name" value="N6_MTASE"/>
    <property type="match status" value="1"/>
</dbReference>
<evidence type="ECO:0000313" key="9">
    <source>
        <dbReference type="EMBL" id="MFC3913742.1"/>
    </source>
</evidence>
<keyword evidence="8" id="KW-0949">S-adenosyl-L-methionine</keyword>
<evidence type="ECO:0000313" key="10">
    <source>
        <dbReference type="Proteomes" id="UP001595692"/>
    </source>
</evidence>
<evidence type="ECO:0000256" key="3">
    <source>
        <dbReference type="ARBA" id="ARBA00012141"/>
    </source>
</evidence>
<reference evidence="10" key="1">
    <citation type="journal article" date="2019" name="Int. J. Syst. Evol. Microbiol.">
        <title>The Global Catalogue of Microorganisms (GCM) 10K type strain sequencing project: providing services to taxonomists for standard genome sequencing and annotation.</title>
        <authorList>
            <consortium name="The Broad Institute Genomics Platform"/>
            <consortium name="The Broad Institute Genome Sequencing Center for Infectious Disease"/>
            <person name="Wu L."/>
            <person name="Ma J."/>
        </authorList>
    </citation>
    <scope>NUCLEOTIDE SEQUENCE [LARGE SCALE GENOMIC DNA]</scope>
    <source>
        <strain evidence="10">CCUG 54939</strain>
    </source>
</reference>
<dbReference type="CDD" id="cd02440">
    <property type="entry name" value="AdoMet_MTases"/>
    <property type="match status" value="1"/>
</dbReference>
<evidence type="ECO:0000256" key="5">
    <source>
        <dbReference type="ARBA" id="ARBA00022603"/>
    </source>
</evidence>
<dbReference type="Gene3D" id="3.40.50.150">
    <property type="entry name" value="Vaccinia Virus protein VP39"/>
    <property type="match status" value="1"/>
</dbReference>
<sequence>MPRRAPARTSMSVPSSRKSGNIRLISGQWKGRKLPVLEVEGLRPTTDRVKETLFNWLAAEVRDAVCLDLFAGSGSLGFEALSRYAGHVTMVEMNRAVSQQLTRNLTSLGSDKARVVNQDARSFLAQPASGYDVVFLDPPFHQGLLEEVCSRLETGGWLQESAWIYLERELNGPAPALPANWTLIKDKKAGQVCYQLYQREGAST</sequence>